<keyword evidence="3" id="KW-1185">Reference proteome</keyword>
<accession>A0ABW8RY20</accession>
<proteinExistence type="predicted"/>
<evidence type="ECO:0000313" key="3">
    <source>
        <dbReference type="Proteomes" id="UP001623558"/>
    </source>
</evidence>
<dbReference type="EMBL" id="JBEWZH010000004">
    <property type="protein sequence ID" value="MFL0162264.1"/>
    <property type="molecule type" value="Genomic_DNA"/>
</dbReference>
<name>A0ABW8RY20_9BACT</name>
<dbReference type="InterPro" id="IPR036388">
    <property type="entry name" value="WH-like_DNA-bd_sf"/>
</dbReference>
<feature type="domain" description="HTH luxR-type" evidence="1">
    <location>
        <begin position="8"/>
        <end position="65"/>
    </location>
</feature>
<dbReference type="InterPro" id="IPR016032">
    <property type="entry name" value="Sig_transdc_resp-reg_C-effctor"/>
</dbReference>
<dbReference type="SUPFAM" id="SSF46894">
    <property type="entry name" value="C-terminal effector domain of the bipartite response regulators"/>
    <property type="match status" value="1"/>
</dbReference>
<organism evidence="2 3">
    <name type="scientific">Aquirufa salirivi</name>
    <dbReference type="NCBI Taxonomy" id="3104729"/>
    <lineage>
        <taxon>Bacteria</taxon>
        <taxon>Pseudomonadati</taxon>
        <taxon>Bacteroidota</taxon>
        <taxon>Cytophagia</taxon>
        <taxon>Cytophagales</taxon>
        <taxon>Flectobacillaceae</taxon>
        <taxon>Aquirufa</taxon>
    </lineage>
</organism>
<dbReference type="Proteomes" id="UP001623558">
    <property type="component" value="Unassembled WGS sequence"/>
</dbReference>
<comment type="caution">
    <text evidence="2">The sequence shown here is derived from an EMBL/GenBank/DDBJ whole genome shotgun (WGS) entry which is preliminary data.</text>
</comment>
<dbReference type="Pfam" id="PF00196">
    <property type="entry name" value="GerE"/>
    <property type="match status" value="1"/>
</dbReference>
<gene>
    <name evidence="2" type="ORF">U0R11_07650</name>
</gene>
<sequence length="70" mass="8309">MILTTSNIHDFTNREIEIIHLSQRNFSCQEIAVKLFISEHTVRKHRQNILIKIGGVGKKDFRLFIRNYPE</sequence>
<evidence type="ECO:0000313" key="2">
    <source>
        <dbReference type="EMBL" id="MFL0162264.1"/>
    </source>
</evidence>
<reference evidence="2 3" key="1">
    <citation type="submission" date="2024-07" db="EMBL/GenBank/DDBJ databases">
        <authorList>
            <person name="Pitt A."/>
            <person name="Hahn M.W."/>
        </authorList>
    </citation>
    <scope>NUCLEOTIDE SEQUENCE [LARGE SCALE GENOMIC DNA]</scope>
    <source>
        <strain evidence="2 3">1-SAACH-A3</strain>
    </source>
</reference>
<evidence type="ECO:0000259" key="1">
    <source>
        <dbReference type="SMART" id="SM00421"/>
    </source>
</evidence>
<dbReference type="SMART" id="SM00421">
    <property type="entry name" value="HTH_LUXR"/>
    <property type="match status" value="1"/>
</dbReference>
<dbReference type="InterPro" id="IPR000792">
    <property type="entry name" value="Tscrpt_reg_LuxR_C"/>
</dbReference>
<dbReference type="PRINTS" id="PR00038">
    <property type="entry name" value="HTHLUXR"/>
</dbReference>
<dbReference type="RefSeq" id="WP_406751076.1">
    <property type="nucleotide sequence ID" value="NZ_JBEWZH010000004.1"/>
</dbReference>
<dbReference type="Gene3D" id="1.10.10.10">
    <property type="entry name" value="Winged helix-like DNA-binding domain superfamily/Winged helix DNA-binding domain"/>
    <property type="match status" value="1"/>
</dbReference>
<protein>
    <submittedName>
        <fullName evidence="2">Helix-turn-helix transcriptional regulator</fullName>
    </submittedName>
</protein>